<evidence type="ECO:0000256" key="3">
    <source>
        <dbReference type="ARBA" id="ARBA00023163"/>
    </source>
</evidence>
<dbReference type="SMART" id="SM00418">
    <property type="entry name" value="HTH_ARSR"/>
    <property type="match status" value="1"/>
</dbReference>
<keyword evidence="1" id="KW-0805">Transcription regulation</keyword>
<dbReference type="InterPro" id="IPR036388">
    <property type="entry name" value="WH-like_DNA-bd_sf"/>
</dbReference>
<dbReference type="PANTHER" id="PTHR33154">
    <property type="entry name" value="TRANSCRIPTIONAL REGULATOR, ARSR FAMILY"/>
    <property type="match status" value="1"/>
</dbReference>
<dbReference type="STRING" id="570277.EZMO1_2450"/>
<dbReference type="Proteomes" id="UP000071065">
    <property type="component" value="Chromosome"/>
</dbReference>
<dbReference type="InterPro" id="IPR011991">
    <property type="entry name" value="ArsR-like_HTH"/>
</dbReference>
<evidence type="ECO:0000259" key="4">
    <source>
        <dbReference type="PROSITE" id="PS50987"/>
    </source>
</evidence>
<protein>
    <submittedName>
        <fullName evidence="5">ArsR family transcriptional regulator</fullName>
    </submittedName>
</protein>
<sequence>MSEVMTIDIKTMRQKVRNAAALLKNMSNENRLLILCHLSQAEMSVSQLNERFDLSQSALSQHLALLRKEGLVQTRRESQTIFYSLDSEQAARLIEFLHREFCA</sequence>
<dbReference type="PROSITE" id="PS50987">
    <property type="entry name" value="HTH_ARSR_2"/>
    <property type="match status" value="1"/>
</dbReference>
<dbReference type="InterPro" id="IPR051081">
    <property type="entry name" value="HTH_MetalResp_TranReg"/>
</dbReference>
<dbReference type="PANTHER" id="PTHR33154:SF28">
    <property type="entry name" value="HTH-TYPE TRANSCRIPTIONAL REGULATOR YGAV-RELATED"/>
    <property type="match status" value="1"/>
</dbReference>
<reference evidence="5 6" key="1">
    <citation type="journal article" date="2016" name="Front. Microbiol.">
        <title>Genomic Insight into the Host-Endosymbiont Relationship of Endozoicomonas montiporae CL-33(T) with its Coral Host.</title>
        <authorList>
            <person name="Ding J.-Y."/>
            <person name="Shiu J.-H."/>
            <person name="Chen W.-M."/>
            <person name="Chiang Y.-R."/>
            <person name="Tang S.-L."/>
        </authorList>
    </citation>
    <scope>NUCLEOTIDE SEQUENCE [LARGE SCALE GENOMIC DNA]</scope>
    <source>
        <strain evidence="5 6">CL-33</strain>
    </source>
</reference>
<evidence type="ECO:0000313" key="6">
    <source>
        <dbReference type="Proteomes" id="UP000071065"/>
    </source>
</evidence>
<dbReference type="Pfam" id="PF01022">
    <property type="entry name" value="HTH_5"/>
    <property type="match status" value="1"/>
</dbReference>
<dbReference type="PRINTS" id="PR00778">
    <property type="entry name" value="HTHARSR"/>
</dbReference>
<evidence type="ECO:0000256" key="2">
    <source>
        <dbReference type="ARBA" id="ARBA00023125"/>
    </source>
</evidence>
<gene>
    <name evidence="5" type="primary">bigR</name>
    <name evidence="5" type="ORF">EZMO1_2450</name>
</gene>
<organism evidence="5 6">
    <name type="scientific">Endozoicomonas montiporae CL-33</name>
    <dbReference type="NCBI Taxonomy" id="570277"/>
    <lineage>
        <taxon>Bacteria</taxon>
        <taxon>Pseudomonadati</taxon>
        <taxon>Pseudomonadota</taxon>
        <taxon>Gammaproteobacteria</taxon>
        <taxon>Oceanospirillales</taxon>
        <taxon>Endozoicomonadaceae</taxon>
        <taxon>Endozoicomonas</taxon>
    </lineage>
</organism>
<name>A0A142BCR2_9GAMM</name>
<dbReference type="GO" id="GO:0003677">
    <property type="term" value="F:DNA binding"/>
    <property type="evidence" value="ECO:0007669"/>
    <property type="project" value="UniProtKB-KW"/>
</dbReference>
<feature type="domain" description="HTH arsR-type" evidence="4">
    <location>
        <begin position="11"/>
        <end position="103"/>
    </location>
</feature>
<dbReference type="InterPro" id="IPR036390">
    <property type="entry name" value="WH_DNA-bd_sf"/>
</dbReference>
<dbReference type="NCBIfam" id="NF033788">
    <property type="entry name" value="HTH_metalloreg"/>
    <property type="match status" value="1"/>
</dbReference>
<dbReference type="KEGG" id="emp:EZMO1_2450"/>
<dbReference type="CDD" id="cd00090">
    <property type="entry name" value="HTH_ARSR"/>
    <property type="match status" value="1"/>
</dbReference>
<evidence type="ECO:0000256" key="1">
    <source>
        <dbReference type="ARBA" id="ARBA00023015"/>
    </source>
</evidence>
<dbReference type="PATRIC" id="fig|570277.3.peg.2634"/>
<keyword evidence="3" id="KW-0804">Transcription</keyword>
<dbReference type="SUPFAM" id="SSF46785">
    <property type="entry name" value="Winged helix' DNA-binding domain"/>
    <property type="match status" value="1"/>
</dbReference>
<dbReference type="EMBL" id="CP013251">
    <property type="protein sequence ID" value="AMO56538.1"/>
    <property type="molecule type" value="Genomic_DNA"/>
</dbReference>
<dbReference type="GO" id="GO:0003700">
    <property type="term" value="F:DNA-binding transcription factor activity"/>
    <property type="evidence" value="ECO:0007669"/>
    <property type="project" value="InterPro"/>
</dbReference>
<dbReference type="RefSeq" id="WP_236631971.1">
    <property type="nucleotide sequence ID" value="NZ_CP013251.1"/>
</dbReference>
<accession>A0A142BCR2</accession>
<evidence type="ECO:0000313" key="5">
    <source>
        <dbReference type="EMBL" id="AMO56538.1"/>
    </source>
</evidence>
<dbReference type="AlphaFoldDB" id="A0A142BCR2"/>
<dbReference type="InterPro" id="IPR001845">
    <property type="entry name" value="HTH_ArsR_DNA-bd_dom"/>
</dbReference>
<keyword evidence="2" id="KW-0238">DNA-binding</keyword>
<proteinExistence type="predicted"/>
<dbReference type="Gene3D" id="1.10.10.10">
    <property type="entry name" value="Winged helix-like DNA-binding domain superfamily/Winged helix DNA-binding domain"/>
    <property type="match status" value="1"/>
</dbReference>